<evidence type="ECO:0000313" key="1">
    <source>
        <dbReference type="EMBL" id="VDP82687.1"/>
    </source>
</evidence>
<name>A0A183AM75_9TREM</name>
<dbReference type="EMBL" id="UZAN01045474">
    <property type="protein sequence ID" value="VDP82687.1"/>
    <property type="molecule type" value="Genomic_DNA"/>
</dbReference>
<proteinExistence type="predicted"/>
<reference evidence="3" key="1">
    <citation type="submission" date="2016-06" db="UniProtKB">
        <authorList>
            <consortium name="WormBaseParasite"/>
        </authorList>
    </citation>
    <scope>IDENTIFICATION</scope>
</reference>
<accession>A0A183AM75</accession>
<dbReference type="Proteomes" id="UP000272942">
    <property type="component" value="Unassembled WGS sequence"/>
</dbReference>
<sequence length="102" mass="11792">MVVAYLGAAINAISCYECKACDKVNRDQLKKGCINCSVNIITEKNVSRIDARFCHDKQPCEEYRDWKDDILYETKCCNTKRCNTEQLKSKKKKKVDKCLAFL</sequence>
<evidence type="ECO:0000313" key="3">
    <source>
        <dbReference type="WBParaSite" id="ECPE_0000808201-mRNA-1"/>
    </source>
</evidence>
<protein>
    <submittedName>
        <fullName evidence="3">UPAR/Ly6 domain-containing protein</fullName>
    </submittedName>
</protein>
<keyword evidence="2" id="KW-1185">Reference proteome</keyword>
<organism evidence="3">
    <name type="scientific">Echinostoma caproni</name>
    <dbReference type="NCBI Taxonomy" id="27848"/>
    <lineage>
        <taxon>Eukaryota</taxon>
        <taxon>Metazoa</taxon>
        <taxon>Spiralia</taxon>
        <taxon>Lophotrochozoa</taxon>
        <taxon>Platyhelminthes</taxon>
        <taxon>Trematoda</taxon>
        <taxon>Digenea</taxon>
        <taxon>Plagiorchiida</taxon>
        <taxon>Echinostomata</taxon>
        <taxon>Echinostomatoidea</taxon>
        <taxon>Echinostomatidae</taxon>
        <taxon>Echinostoma</taxon>
    </lineage>
</organism>
<dbReference type="AlphaFoldDB" id="A0A183AM75"/>
<evidence type="ECO:0000313" key="2">
    <source>
        <dbReference type="Proteomes" id="UP000272942"/>
    </source>
</evidence>
<dbReference type="WBParaSite" id="ECPE_0000808201-mRNA-1">
    <property type="protein sequence ID" value="ECPE_0000808201-mRNA-1"/>
    <property type="gene ID" value="ECPE_0000808201"/>
</dbReference>
<reference evidence="1 2" key="2">
    <citation type="submission" date="2018-11" db="EMBL/GenBank/DDBJ databases">
        <authorList>
            <consortium name="Pathogen Informatics"/>
        </authorList>
    </citation>
    <scope>NUCLEOTIDE SEQUENCE [LARGE SCALE GENOMIC DNA]</scope>
    <source>
        <strain evidence="1 2">Egypt</strain>
    </source>
</reference>
<gene>
    <name evidence="1" type="ORF">ECPE_LOCUS8060</name>
</gene>